<organism evidence="1 2">
    <name type="scientific">Succinivibrio dextrinosolvens</name>
    <dbReference type="NCBI Taxonomy" id="83771"/>
    <lineage>
        <taxon>Bacteria</taxon>
        <taxon>Pseudomonadati</taxon>
        <taxon>Pseudomonadota</taxon>
        <taxon>Gammaproteobacteria</taxon>
        <taxon>Aeromonadales</taxon>
        <taxon>Succinivibrionaceae</taxon>
        <taxon>Succinivibrio</taxon>
    </lineage>
</organism>
<sequence length="77" mass="9129">MEQINESLVTDYFVKFGKFVIKWVHHPSYSFWGVGGKTYLWANPEKGWVEKKVNLDHDDVEHITEKQALKIARVSHW</sequence>
<accession>A0A662ZDX5</accession>
<reference evidence="1 2" key="1">
    <citation type="submission" date="2016-10" db="EMBL/GenBank/DDBJ databases">
        <authorList>
            <person name="Varghese N."/>
            <person name="Submissions S."/>
        </authorList>
    </citation>
    <scope>NUCLEOTIDE SEQUENCE [LARGE SCALE GENOMIC DNA]</scope>
    <source>
        <strain evidence="1 2">22B</strain>
    </source>
</reference>
<gene>
    <name evidence="1" type="ORF">SAMN04487865_103717</name>
</gene>
<protein>
    <submittedName>
        <fullName evidence="1">Uncharacterized protein</fullName>
    </submittedName>
</protein>
<dbReference type="EMBL" id="FOSF01000037">
    <property type="protein sequence ID" value="SFK20604.1"/>
    <property type="molecule type" value="Genomic_DNA"/>
</dbReference>
<dbReference type="AlphaFoldDB" id="A0A662ZDX5"/>
<keyword evidence="2" id="KW-1185">Reference proteome</keyword>
<dbReference type="Proteomes" id="UP000243374">
    <property type="component" value="Unassembled WGS sequence"/>
</dbReference>
<dbReference type="RefSeq" id="WP_074841016.1">
    <property type="nucleotide sequence ID" value="NZ_CP047056.1"/>
</dbReference>
<name>A0A662ZDX5_9GAMM</name>
<evidence type="ECO:0000313" key="1">
    <source>
        <dbReference type="EMBL" id="SFK20604.1"/>
    </source>
</evidence>
<evidence type="ECO:0000313" key="2">
    <source>
        <dbReference type="Proteomes" id="UP000243374"/>
    </source>
</evidence>
<proteinExistence type="predicted"/>